<evidence type="ECO:0000256" key="3">
    <source>
        <dbReference type="SAM" id="MobiDB-lite"/>
    </source>
</evidence>
<dbReference type="Pfam" id="PF02931">
    <property type="entry name" value="Neur_chan_LBD"/>
    <property type="match status" value="1"/>
</dbReference>
<evidence type="ECO:0000256" key="2">
    <source>
        <dbReference type="ARBA" id="ARBA00023136"/>
    </source>
</evidence>
<gene>
    <name evidence="5" type="ORF">RUM44_005179</name>
</gene>
<keyword evidence="2" id="KW-0472">Membrane</keyword>
<dbReference type="Proteomes" id="UP001359485">
    <property type="component" value="Unassembled WGS sequence"/>
</dbReference>
<evidence type="ECO:0000313" key="6">
    <source>
        <dbReference type="Proteomes" id="UP001359485"/>
    </source>
</evidence>
<dbReference type="InterPro" id="IPR006202">
    <property type="entry name" value="Neur_chan_lig-bd"/>
</dbReference>
<name>A0ABR1AEQ4_POLSC</name>
<proteinExistence type="predicted"/>
<accession>A0ABR1AEQ4</accession>
<comment type="subcellular location">
    <subcellularLocation>
        <location evidence="1">Membrane</location>
        <topology evidence="1">Multi-pass membrane protein</topology>
    </subcellularLocation>
</comment>
<dbReference type="PROSITE" id="PS00236">
    <property type="entry name" value="NEUROTR_ION_CHANNEL"/>
    <property type="match status" value="1"/>
</dbReference>
<evidence type="ECO:0000256" key="1">
    <source>
        <dbReference type="ARBA" id="ARBA00004141"/>
    </source>
</evidence>
<dbReference type="InterPro" id="IPR036734">
    <property type="entry name" value="Neur_chan_lig-bd_sf"/>
</dbReference>
<feature type="domain" description="Neurotransmitter-gated ion-channel ligand-binding" evidence="4">
    <location>
        <begin position="46"/>
        <end position="104"/>
    </location>
</feature>
<dbReference type="InterPro" id="IPR006201">
    <property type="entry name" value="Neur_channel"/>
</dbReference>
<feature type="compositionally biased region" description="Acidic residues" evidence="3">
    <location>
        <begin position="1"/>
        <end position="19"/>
    </location>
</feature>
<dbReference type="Gene3D" id="2.70.170.10">
    <property type="entry name" value="Neurotransmitter-gated ion-channel ligand-binding domain"/>
    <property type="match status" value="1"/>
</dbReference>
<dbReference type="EMBL" id="JAWJWF010000051">
    <property type="protein sequence ID" value="KAK6617591.1"/>
    <property type="molecule type" value="Genomic_DNA"/>
</dbReference>
<dbReference type="SUPFAM" id="SSF63712">
    <property type="entry name" value="Nicotinic receptor ligand binding domain-like"/>
    <property type="match status" value="1"/>
</dbReference>
<comment type="caution">
    <text evidence="5">The sequence shown here is derived from an EMBL/GenBank/DDBJ whole genome shotgun (WGS) entry which is preliminary data.</text>
</comment>
<keyword evidence="6" id="KW-1185">Reference proteome</keyword>
<protein>
    <recommendedName>
        <fullName evidence="4">Neurotransmitter-gated ion-channel ligand-binding domain-containing protein</fullName>
    </recommendedName>
</protein>
<dbReference type="PANTHER" id="PTHR18945">
    <property type="entry name" value="NEUROTRANSMITTER GATED ION CHANNEL"/>
    <property type="match status" value="1"/>
</dbReference>
<evidence type="ECO:0000259" key="4">
    <source>
        <dbReference type="Pfam" id="PF02931"/>
    </source>
</evidence>
<dbReference type="InterPro" id="IPR018000">
    <property type="entry name" value="Neurotransmitter_ion_chnl_CS"/>
</dbReference>
<sequence>MFYKDDADDDDDDDDDDGWEGVRERIWDNMRGGPRRTYPPGTGRKHADGNYEVTLMTKARVSHTGLVEWQPPAVYKSSCAIDVEFFPYDIQTCVLKLGSWTYDGFKQLGFSPMSPTRSQLRPRGDD</sequence>
<reference evidence="5 6" key="1">
    <citation type="submission" date="2023-09" db="EMBL/GenBank/DDBJ databases">
        <title>Genomes of two closely related lineages of the louse Polyplax serrata with different host specificities.</title>
        <authorList>
            <person name="Martinu J."/>
            <person name="Tarabai H."/>
            <person name="Stefka J."/>
            <person name="Hypsa V."/>
        </authorList>
    </citation>
    <scope>NUCLEOTIDE SEQUENCE [LARGE SCALE GENOMIC DNA]</scope>
    <source>
        <strain evidence="5">98ZLc_SE</strain>
    </source>
</reference>
<organism evidence="5 6">
    <name type="scientific">Polyplax serrata</name>
    <name type="common">Common mouse louse</name>
    <dbReference type="NCBI Taxonomy" id="468196"/>
    <lineage>
        <taxon>Eukaryota</taxon>
        <taxon>Metazoa</taxon>
        <taxon>Ecdysozoa</taxon>
        <taxon>Arthropoda</taxon>
        <taxon>Hexapoda</taxon>
        <taxon>Insecta</taxon>
        <taxon>Pterygota</taxon>
        <taxon>Neoptera</taxon>
        <taxon>Paraneoptera</taxon>
        <taxon>Psocodea</taxon>
        <taxon>Troctomorpha</taxon>
        <taxon>Phthiraptera</taxon>
        <taxon>Anoplura</taxon>
        <taxon>Polyplacidae</taxon>
        <taxon>Polyplax</taxon>
    </lineage>
</organism>
<evidence type="ECO:0000313" key="5">
    <source>
        <dbReference type="EMBL" id="KAK6617591.1"/>
    </source>
</evidence>
<feature type="region of interest" description="Disordered" evidence="3">
    <location>
        <begin position="1"/>
        <end position="20"/>
    </location>
</feature>